<organism evidence="14 15">
    <name type="scientific">Reinekea forsetii</name>
    <dbReference type="NCBI Taxonomy" id="1336806"/>
    <lineage>
        <taxon>Bacteria</taxon>
        <taxon>Pseudomonadati</taxon>
        <taxon>Pseudomonadota</taxon>
        <taxon>Gammaproteobacteria</taxon>
        <taxon>Oceanospirillales</taxon>
        <taxon>Saccharospirillaceae</taxon>
        <taxon>Reinekea</taxon>
    </lineage>
</organism>
<comment type="similarity">
    <text evidence="3 10 13">Belongs to the IPP transferase family.</text>
</comment>
<dbReference type="NCBIfam" id="TIGR00174">
    <property type="entry name" value="miaA"/>
    <property type="match status" value="1"/>
</dbReference>
<dbReference type="EC" id="2.5.1.75" evidence="10"/>
<accession>A0A2K8KQD2</accession>
<comment type="cofactor">
    <cofactor evidence="1 10">
        <name>Mg(2+)</name>
        <dbReference type="ChEBI" id="CHEBI:18420"/>
    </cofactor>
</comment>
<sequence length="321" mass="35810">MIDNRPPALFLMGPTAAGKTELAIALVELGSCEIISVDSAQIYRSMDIGTAKPDAQTLVRAPHHLIDICDPAESYSVVQFRRAALATMAEISQRGKIPLLTGGTMLYFKSLVEPMADLPEGDQGIRSELAQQMADQGLVGLVAQLAQVDPVAHARIDLANPQRVQRALEVFRVSGRPISAFWAEGTHDGRGNLAVGAAEQFPYRLLQYGVIPQDRAILHARIAQRFRWMLEQGFEQEVRELYSRGDLHLDLPSMRCVGYRQMWHYLDGLIDYDEMIERGIIATRQLAKRQLTWLRGWPELQALDTSAVSSVDYCQQILGQL</sequence>
<evidence type="ECO:0000256" key="4">
    <source>
        <dbReference type="ARBA" id="ARBA00022679"/>
    </source>
</evidence>
<evidence type="ECO:0000313" key="15">
    <source>
        <dbReference type="Proteomes" id="UP000229757"/>
    </source>
</evidence>
<evidence type="ECO:0000256" key="5">
    <source>
        <dbReference type="ARBA" id="ARBA00022694"/>
    </source>
</evidence>
<dbReference type="HAMAP" id="MF_00185">
    <property type="entry name" value="IPP_trans"/>
    <property type="match status" value="1"/>
</dbReference>
<dbReference type="InterPro" id="IPR018022">
    <property type="entry name" value="IPT"/>
</dbReference>
<feature type="site" description="Interaction with substrate tRNA" evidence="10">
    <location>
        <position position="104"/>
    </location>
</feature>
<feature type="region of interest" description="Interaction with substrate tRNA" evidence="10">
    <location>
        <begin position="255"/>
        <end position="260"/>
    </location>
</feature>
<keyword evidence="5 10" id="KW-0819">tRNA processing</keyword>
<dbReference type="EMBL" id="CP011797">
    <property type="protein sequence ID" value="ATX76071.1"/>
    <property type="molecule type" value="Genomic_DNA"/>
</dbReference>
<evidence type="ECO:0000256" key="1">
    <source>
        <dbReference type="ARBA" id="ARBA00001946"/>
    </source>
</evidence>
<dbReference type="SUPFAM" id="SSF52540">
    <property type="entry name" value="P-loop containing nucleoside triphosphate hydrolases"/>
    <property type="match status" value="1"/>
</dbReference>
<keyword evidence="8 10" id="KW-0460">Magnesium</keyword>
<comment type="function">
    <text evidence="2 10 12">Catalyzes the transfer of a dimethylallyl group onto the adenine at position 37 in tRNAs that read codons beginning with uridine, leading to the formation of N6-(dimethylallyl)adenosine (i(6)A).</text>
</comment>
<dbReference type="KEGG" id="rfo:REIFOR_00903"/>
<dbReference type="PANTHER" id="PTHR11088:SF60">
    <property type="entry name" value="TRNA DIMETHYLALLYLTRANSFERASE"/>
    <property type="match status" value="1"/>
</dbReference>
<reference evidence="14 15" key="1">
    <citation type="journal article" date="2017" name="Environ. Microbiol.">
        <title>Genomic and physiological analyses of 'Reinekea forsetii' reveal a versatile opportunistic lifestyle during spring algae blooms.</title>
        <authorList>
            <person name="Avci B."/>
            <person name="Hahnke R.L."/>
            <person name="Chafee M."/>
            <person name="Fischer T."/>
            <person name="Gruber-Vodicka H."/>
            <person name="Tegetmeyer H.E."/>
            <person name="Harder J."/>
            <person name="Fuchs B.M."/>
            <person name="Amann R.I."/>
            <person name="Teeling H."/>
        </authorList>
    </citation>
    <scope>NUCLEOTIDE SEQUENCE [LARGE SCALE GENOMIC DNA]</scope>
    <source>
        <strain evidence="14 15">Hel1_31_D35</strain>
    </source>
</reference>
<evidence type="ECO:0000256" key="10">
    <source>
        <dbReference type="HAMAP-Rule" id="MF_00185"/>
    </source>
</evidence>
<dbReference type="Gene3D" id="3.40.50.300">
    <property type="entry name" value="P-loop containing nucleotide triphosphate hydrolases"/>
    <property type="match status" value="1"/>
</dbReference>
<comment type="caution">
    <text evidence="10">Lacks conserved residue(s) required for the propagation of feature annotation.</text>
</comment>
<dbReference type="GO" id="GO:0052381">
    <property type="term" value="F:tRNA dimethylallyltransferase activity"/>
    <property type="evidence" value="ECO:0007669"/>
    <property type="project" value="UniProtKB-UniRule"/>
</dbReference>
<evidence type="ECO:0000256" key="12">
    <source>
        <dbReference type="RuleBase" id="RU003784"/>
    </source>
</evidence>
<evidence type="ECO:0000256" key="7">
    <source>
        <dbReference type="ARBA" id="ARBA00022840"/>
    </source>
</evidence>
<evidence type="ECO:0000256" key="6">
    <source>
        <dbReference type="ARBA" id="ARBA00022741"/>
    </source>
</evidence>
<keyword evidence="7 10" id="KW-0067">ATP-binding</keyword>
<evidence type="ECO:0000256" key="9">
    <source>
        <dbReference type="ARBA" id="ARBA00049563"/>
    </source>
</evidence>
<dbReference type="RefSeq" id="WP_100256441.1">
    <property type="nucleotide sequence ID" value="NZ_CP011797.1"/>
</dbReference>
<dbReference type="OrthoDB" id="9776390at2"/>
<evidence type="ECO:0000256" key="3">
    <source>
        <dbReference type="ARBA" id="ARBA00005842"/>
    </source>
</evidence>
<gene>
    <name evidence="10" type="primary">miaA</name>
    <name evidence="14" type="ORF">REIFOR_00903</name>
</gene>
<dbReference type="InterPro" id="IPR027417">
    <property type="entry name" value="P-loop_NTPase"/>
</dbReference>
<proteinExistence type="inferred from homology"/>
<evidence type="ECO:0000313" key="14">
    <source>
        <dbReference type="EMBL" id="ATX76071.1"/>
    </source>
</evidence>
<dbReference type="AlphaFoldDB" id="A0A2K8KQD2"/>
<dbReference type="Gene3D" id="1.10.20.140">
    <property type="match status" value="1"/>
</dbReference>
<comment type="subunit">
    <text evidence="10">Monomer.</text>
</comment>
<feature type="binding site" evidence="10">
    <location>
        <begin position="13"/>
        <end position="20"/>
    </location>
    <ligand>
        <name>ATP</name>
        <dbReference type="ChEBI" id="CHEBI:30616"/>
    </ligand>
</feature>
<feature type="region of interest" description="Interaction with substrate tRNA" evidence="10">
    <location>
        <begin position="38"/>
        <end position="41"/>
    </location>
</feature>
<evidence type="ECO:0000256" key="8">
    <source>
        <dbReference type="ARBA" id="ARBA00022842"/>
    </source>
</evidence>
<keyword evidence="6 10" id="KW-0547">Nucleotide-binding</keyword>
<feature type="binding site" evidence="10">
    <location>
        <begin position="15"/>
        <end position="20"/>
    </location>
    <ligand>
        <name>substrate</name>
    </ligand>
</feature>
<dbReference type="PANTHER" id="PTHR11088">
    <property type="entry name" value="TRNA DIMETHYLALLYLTRANSFERASE"/>
    <property type="match status" value="1"/>
</dbReference>
<dbReference type="Proteomes" id="UP000229757">
    <property type="component" value="Chromosome"/>
</dbReference>
<dbReference type="GO" id="GO:0006400">
    <property type="term" value="P:tRNA modification"/>
    <property type="evidence" value="ECO:0007669"/>
    <property type="project" value="TreeGrafter"/>
</dbReference>
<keyword evidence="4 10" id="KW-0808">Transferase</keyword>
<dbReference type="GO" id="GO:0005524">
    <property type="term" value="F:ATP binding"/>
    <property type="evidence" value="ECO:0007669"/>
    <property type="project" value="UniProtKB-UniRule"/>
</dbReference>
<feature type="region of interest" description="Interaction with substrate tRNA" evidence="10">
    <location>
        <begin position="162"/>
        <end position="166"/>
    </location>
</feature>
<name>A0A2K8KQD2_9GAMM</name>
<evidence type="ECO:0000256" key="2">
    <source>
        <dbReference type="ARBA" id="ARBA00003213"/>
    </source>
</evidence>
<dbReference type="InterPro" id="IPR039657">
    <property type="entry name" value="Dimethylallyltransferase"/>
</dbReference>
<comment type="catalytic activity">
    <reaction evidence="9 10 11">
        <text>adenosine(37) in tRNA + dimethylallyl diphosphate = N(6)-dimethylallyladenosine(37) in tRNA + diphosphate</text>
        <dbReference type="Rhea" id="RHEA:26482"/>
        <dbReference type="Rhea" id="RHEA-COMP:10162"/>
        <dbReference type="Rhea" id="RHEA-COMP:10375"/>
        <dbReference type="ChEBI" id="CHEBI:33019"/>
        <dbReference type="ChEBI" id="CHEBI:57623"/>
        <dbReference type="ChEBI" id="CHEBI:74411"/>
        <dbReference type="ChEBI" id="CHEBI:74415"/>
        <dbReference type="EC" id="2.5.1.75"/>
    </reaction>
</comment>
<keyword evidence="15" id="KW-1185">Reference proteome</keyword>
<feature type="site" description="Interaction with substrate tRNA" evidence="10">
    <location>
        <position position="126"/>
    </location>
</feature>
<dbReference type="Pfam" id="PF01715">
    <property type="entry name" value="IPPT"/>
    <property type="match status" value="1"/>
</dbReference>
<evidence type="ECO:0000256" key="11">
    <source>
        <dbReference type="RuleBase" id="RU003783"/>
    </source>
</evidence>
<protein>
    <recommendedName>
        <fullName evidence="10">tRNA dimethylallyltransferase</fullName>
        <ecNumber evidence="10">2.5.1.75</ecNumber>
    </recommendedName>
    <alternativeName>
        <fullName evidence="10">Dimethylallyl diphosphate:tRNA dimethylallyltransferase</fullName>
        <shortName evidence="10">DMAPP:tRNA dimethylallyltransferase</shortName>
        <shortName evidence="10">DMATase</shortName>
    </alternativeName>
    <alternativeName>
        <fullName evidence="10">Isopentenyl-diphosphate:tRNA isopentenyltransferase</fullName>
        <shortName evidence="10">IPP transferase</shortName>
        <shortName evidence="10">IPPT</shortName>
        <shortName evidence="10">IPTase</shortName>
    </alternativeName>
</protein>
<evidence type="ECO:0000256" key="13">
    <source>
        <dbReference type="RuleBase" id="RU003785"/>
    </source>
</evidence>